<dbReference type="InterPro" id="IPR025155">
    <property type="entry name" value="WxxW_domain"/>
</dbReference>
<comment type="subcellular location">
    <subcellularLocation>
        <location evidence="1">Secreted</location>
    </subcellularLocation>
</comment>
<dbReference type="Proteomes" id="UP000824782">
    <property type="component" value="Unassembled WGS sequence"/>
</dbReference>
<evidence type="ECO:0000313" key="8">
    <source>
        <dbReference type="Proteomes" id="UP000824782"/>
    </source>
</evidence>
<evidence type="ECO:0000256" key="3">
    <source>
        <dbReference type="ARBA" id="ARBA00022729"/>
    </source>
</evidence>
<dbReference type="Pfam" id="PF13330">
    <property type="entry name" value="Mucin2_WxxW"/>
    <property type="match status" value="1"/>
</dbReference>
<accession>A0AAV6YQJ1</accession>
<feature type="region of interest" description="Disordered" evidence="5">
    <location>
        <begin position="185"/>
        <end position="223"/>
    </location>
</feature>
<keyword evidence="2" id="KW-0964">Secreted</keyword>
<evidence type="ECO:0000256" key="1">
    <source>
        <dbReference type="ARBA" id="ARBA00004613"/>
    </source>
</evidence>
<keyword evidence="8" id="KW-1185">Reference proteome</keyword>
<evidence type="ECO:0000313" key="7">
    <source>
        <dbReference type="EMBL" id="KAG8536303.1"/>
    </source>
</evidence>
<name>A0AAV6YQJ1_ENGPU</name>
<protein>
    <recommendedName>
        <fullName evidence="6">WxxW domain-containing protein</fullName>
    </recommendedName>
</protein>
<dbReference type="GO" id="GO:0005576">
    <property type="term" value="C:extracellular region"/>
    <property type="evidence" value="ECO:0007669"/>
    <property type="project" value="UniProtKB-SubCell"/>
</dbReference>
<keyword evidence="4" id="KW-0325">Glycoprotein</keyword>
<sequence length="223" mass="23998">TTETTTTTTETTTPLTTTPATTTPASTTPISTSTTSKATTTNPTTTRVTTTLPPTITSTECTTEETEETTPTPPINCDPQCDWSEWFDVSYPKNEPNGGDFETYENIVKAGLKVCEGDVTPENISCRAEKYPDVPLNQLGQMVTCDVSTGLICNNKDLIGFMPVCYNYEISVYCCRPLPPECYSTTSQTTTSSTTTTVSPTTTTSETPTTSISTTLTYPTTTT</sequence>
<feature type="non-terminal residue" evidence="7">
    <location>
        <position position="223"/>
    </location>
</feature>
<dbReference type="AlphaFoldDB" id="A0AAV6YQJ1"/>
<reference evidence="7" key="1">
    <citation type="thesis" date="2020" institute="ProQuest LLC" country="789 East Eisenhower Parkway, Ann Arbor, MI, USA">
        <title>Comparative Genomics and Chromosome Evolution.</title>
        <authorList>
            <person name="Mudd A.B."/>
        </authorList>
    </citation>
    <scope>NUCLEOTIDE SEQUENCE</scope>
    <source>
        <strain evidence="7">237g6f4</strain>
        <tissue evidence="7">Blood</tissue>
    </source>
</reference>
<feature type="region of interest" description="Disordered" evidence="5">
    <location>
        <begin position="1"/>
        <end position="54"/>
    </location>
</feature>
<evidence type="ECO:0000256" key="5">
    <source>
        <dbReference type="SAM" id="MobiDB-lite"/>
    </source>
</evidence>
<feature type="domain" description="WxxW" evidence="6">
    <location>
        <begin position="83"/>
        <end position="174"/>
    </location>
</feature>
<organism evidence="7 8">
    <name type="scientific">Engystomops pustulosus</name>
    <name type="common">Tungara frog</name>
    <name type="synonym">Physalaemus pustulosus</name>
    <dbReference type="NCBI Taxonomy" id="76066"/>
    <lineage>
        <taxon>Eukaryota</taxon>
        <taxon>Metazoa</taxon>
        <taxon>Chordata</taxon>
        <taxon>Craniata</taxon>
        <taxon>Vertebrata</taxon>
        <taxon>Euteleostomi</taxon>
        <taxon>Amphibia</taxon>
        <taxon>Batrachia</taxon>
        <taxon>Anura</taxon>
        <taxon>Neobatrachia</taxon>
        <taxon>Hyloidea</taxon>
        <taxon>Leptodactylidae</taxon>
        <taxon>Leiuperinae</taxon>
        <taxon>Engystomops</taxon>
    </lineage>
</organism>
<feature type="non-terminal residue" evidence="7">
    <location>
        <position position="1"/>
    </location>
</feature>
<evidence type="ECO:0000259" key="6">
    <source>
        <dbReference type="Pfam" id="PF13330"/>
    </source>
</evidence>
<dbReference type="EMBL" id="WNYA01046222">
    <property type="protein sequence ID" value="KAG8536303.1"/>
    <property type="molecule type" value="Genomic_DNA"/>
</dbReference>
<evidence type="ECO:0000256" key="2">
    <source>
        <dbReference type="ARBA" id="ARBA00022525"/>
    </source>
</evidence>
<comment type="caution">
    <text evidence="7">The sequence shown here is derived from an EMBL/GenBank/DDBJ whole genome shotgun (WGS) entry which is preliminary data.</text>
</comment>
<keyword evidence="3" id="KW-0732">Signal</keyword>
<gene>
    <name evidence="7" type="ORF">GDO81_026667</name>
</gene>
<evidence type="ECO:0000256" key="4">
    <source>
        <dbReference type="ARBA" id="ARBA00023180"/>
    </source>
</evidence>
<proteinExistence type="predicted"/>